<dbReference type="InterPro" id="IPR001096">
    <property type="entry name" value="Peptidase_C13"/>
</dbReference>
<proteinExistence type="inferred from homology"/>
<dbReference type="KEGG" id="mng:MNEG_2312"/>
<evidence type="ECO:0000256" key="5">
    <source>
        <dbReference type="SAM" id="MobiDB-lite"/>
    </source>
</evidence>
<reference evidence="6 7" key="1">
    <citation type="journal article" date="2013" name="BMC Genomics">
        <title>Reconstruction of the lipid metabolism for the microalga Monoraphidium neglectum from its genome sequence reveals characteristics suitable for biofuel production.</title>
        <authorList>
            <person name="Bogen C."/>
            <person name="Al-Dilaimi A."/>
            <person name="Albersmeier A."/>
            <person name="Wichmann J."/>
            <person name="Grundmann M."/>
            <person name="Rupp O."/>
            <person name="Lauersen K.J."/>
            <person name="Blifernez-Klassen O."/>
            <person name="Kalinowski J."/>
            <person name="Goesmann A."/>
            <person name="Mussgnug J.H."/>
            <person name="Kruse O."/>
        </authorList>
    </citation>
    <scope>NUCLEOTIDE SEQUENCE [LARGE SCALE GENOMIC DNA]</scope>
    <source>
        <strain evidence="6 7">SAG 48.87</strain>
    </source>
</reference>
<evidence type="ECO:0008006" key="8">
    <source>
        <dbReference type="Google" id="ProtNLM"/>
    </source>
</evidence>
<comment type="pathway">
    <text evidence="1">Glycolipid biosynthesis; glycosylphosphatidylinositol-anchor biosynthesis.</text>
</comment>
<sequence>MLADDVACNPRNPYPAQARRAPTGGHRLDVYGQNVEVDYRGYEVTVENFMRVLTGRHDPAVPRAKRMLSDAGSNVLVFITGHGGNEFMKFQDQQELMAADVADALAQMHQKGRYKELLLVVETCQAATLYGRIKSPGVLAMASSLKGESSYSYLTDQDVGLSLVDRFTYSTLDFFERVDIHSQATLQQLFDTYSFAHMESHFGQSTENFERPLDQVRVTDFFGHVTEVRQLRGSYPLDGMPSSPERGDGGGGATAGRGDEGQVDRSCGWQEAGGGGQCRWSDDDGDSSGGGGGSRSSGSGGSSGGEAAKGRWKARPAKRLDHTGTLAGAVAAPALDGLTAGGLVALAALVAGSSWAWGARL</sequence>
<feature type="region of interest" description="Disordered" evidence="5">
    <location>
        <begin position="233"/>
        <end position="316"/>
    </location>
</feature>
<dbReference type="RefSeq" id="XP_013904662.1">
    <property type="nucleotide sequence ID" value="XM_014049208.1"/>
</dbReference>
<evidence type="ECO:0000256" key="4">
    <source>
        <dbReference type="ARBA" id="ARBA00022729"/>
    </source>
</evidence>
<organism evidence="6 7">
    <name type="scientific">Monoraphidium neglectum</name>
    <dbReference type="NCBI Taxonomy" id="145388"/>
    <lineage>
        <taxon>Eukaryota</taxon>
        <taxon>Viridiplantae</taxon>
        <taxon>Chlorophyta</taxon>
        <taxon>core chlorophytes</taxon>
        <taxon>Chlorophyceae</taxon>
        <taxon>CS clade</taxon>
        <taxon>Sphaeropleales</taxon>
        <taxon>Selenastraceae</taxon>
        <taxon>Monoraphidium</taxon>
    </lineage>
</organism>
<protein>
    <recommendedName>
        <fullName evidence="8">GPI-anchor transamidase</fullName>
    </recommendedName>
</protein>
<dbReference type="OrthoDB" id="192611at2759"/>
<dbReference type="InterPro" id="IPR028361">
    <property type="entry name" value="GPI_transamidase"/>
</dbReference>
<name>A0A0D2K5J3_9CHLO</name>
<dbReference type="GO" id="GO:0003923">
    <property type="term" value="F:GPI-anchor transamidase activity"/>
    <property type="evidence" value="ECO:0007669"/>
    <property type="project" value="InterPro"/>
</dbReference>
<dbReference type="GO" id="GO:0016255">
    <property type="term" value="P:attachment of GPI anchor to protein"/>
    <property type="evidence" value="ECO:0007669"/>
    <property type="project" value="InterPro"/>
</dbReference>
<dbReference type="STRING" id="145388.A0A0D2K5J3"/>
<dbReference type="AlphaFoldDB" id="A0A0D2K5J3"/>
<feature type="region of interest" description="Disordered" evidence="5">
    <location>
        <begin position="1"/>
        <end position="25"/>
    </location>
</feature>
<evidence type="ECO:0000256" key="2">
    <source>
        <dbReference type="ARBA" id="ARBA00009941"/>
    </source>
</evidence>
<dbReference type="PANTHER" id="PTHR48067:SF1">
    <property type="entry name" value="GPI-ANCHOR TRANSAMIDASE"/>
    <property type="match status" value="1"/>
</dbReference>
<dbReference type="EMBL" id="KK100477">
    <property type="protein sequence ID" value="KIZ05643.1"/>
    <property type="molecule type" value="Genomic_DNA"/>
</dbReference>
<dbReference type="GeneID" id="25735190"/>
<gene>
    <name evidence="6" type="ORF">MNEG_2312</name>
</gene>
<dbReference type="Gene3D" id="3.40.50.1460">
    <property type="match status" value="1"/>
</dbReference>
<keyword evidence="3" id="KW-0337">GPI-anchor biosynthesis</keyword>
<comment type="similarity">
    <text evidence="2">Belongs to the peptidase C13 family.</text>
</comment>
<dbReference type="Proteomes" id="UP000054498">
    <property type="component" value="Unassembled WGS sequence"/>
</dbReference>
<dbReference type="GO" id="GO:0006508">
    <property type="term" value="P:proteolysis"/>
    <property type="evidence" value="ECO:0007669"/>
    <property type="project" value="InterPro"/>
</dbReference>
<keyword evidence="4" id="KW-0732">Signal</keyword>
<dbReference type="PRINTS" id="PR00776">
    <property type="entry name" value="HEMOGLOBNASE"/>
</dbReference>
<evidence type="ECO:0000313" key="7">
    <source>
        <dbReference type="Proteomes" id="UP000054498"/>
    </source>
</evidence>
<dbReference type="GO" id="GO:0042765">
    <property type="term" value="C:GPI-anchor transamidase complex"/>
    <property type="evidence" value="ECO:0007669"/>
    <property type="project" value="InterPro"/>
</dbReference>
<dbReference type="UniPathway" id="UPA00196"/>
<evidence type="ECO:0000256" key="1">
    <source>
        <dbReference type="ARBA" id="ARBA00004687"/>
    </source>
</evidence>
<dbReference type="PANTHER" id="PTHR48067">
    <property type="entry name" value="GPI-ANCHOR TRANSAMIDASE"/>
    <property type="match status" value="1"/>
</dbReference>
<evidence type="ECO:0000256" key="3">
    <source>
        <dbReference type="ARBA" id="ARBA00022502"/>
    </source>
</evidence>
<dbReference type="GO" id="GO:0006506">
    <property type="term" value="P:GPI anchor biosynthetic process"/>
    <property type="evidence" value="ECO:0007669"/>
    <property type="project" value="UniProtKB-UniPathway"/>
</dbReference>
<keyword evidence="7" id="KW-1185">Reference proteome</keyword>
<feature type="compositionally biased region" description="Gly residues" evidence="5">
    <location>
        <begin position="287"/>
        <end position="304"/>
    </location>
</feature>
<evidence type="ECO:0000313" key="6">
    <source>
        <dbReference type="EMBL" id="KIZ05643.1"/>
    </source>
</evidence>
<dbReference type="Pfam" id="PF01650">
    <property type="entry name" value="Peptidase_C13"/>
    <property type="match status" value="1"/>
</dbReference>
<accession>A0A0D2K5J3</accession>